<dbReference type="OrthoDB" id="6286374at2"/>
<name>A0A4R4ZUX7_9ACTN</name>
<gene>
    <name evidence="2" type="ORF">E1263_05090</name>
</gene>
<sequence>MDSLVLQTVIGLLFAFAAFSALVSVLTEAVARYIGLRGEYLLRGIRSLVDGKSDFALKLPDLVRRTSREPEVKPGEPVQPMVTQIVEQPMVSRSADKGAAPANAGNARLSAKDRRSLPSYVSGRSFARALIGVLVPDASGTMTIDEVRAKVDALEAANPLKQPLLSLLAEAGEDLAKFRAGVEEWYDDHMASVSGWYKRHVSWISLALAAIVVVIFNVNAVELTRSLYTDEALRGAVVAQATVNADCPGTPAECLDNIRQDIRDARASGLPIGWGVNATCARPDSSCNWFDRHGLGSVSGVLLTLIGWALMALATLPGARFWFDALSRLGTLRSSGPKPRAS</sequence>
<keyword evidence="3" id="KW-1185">Reference proteome</keyword>
<feature type="transmembrane region" description="Helical" evidence="1">
    <location>
        <begin position="6"/>
        <end position="27"/>
    </location>
</feature>
<feature type="transmembrane region" description="Helical" evidence="1">
    <location>
        <begin position="200"/>
        <end position="218"/>
    </location>
</feature>
<protein>
    <submittedName>
        <fullName evidence="2">Uncharacterized protein</fullName>
    </submittedName>
</protein>
<comment type="caution">
    <text evidence="2">The sequence shown here is derived from an EMBL/GenBank/DDBJ whole genome shotgun (WGS) entry which is preliminary data.</text>
</comment>
<dbReference type="AlphaFoldDB" id="A0A4R4ZUX7"/>
<evidence type="ECO:0000313" key="2">
    <source>
        <dbReference type="EMBL" id="TDD61994.1"/>
    </source>
</evidence>
<reference evidence="2 3" key="1">
    <citation type="submission" date="2019-03" db="EMBL/GenBank/DDBJ databases">
        <title>Draft genome sequences of novel Actinobacteria.</title>
        <authorList>
            <person name="Sahin N."/>
            <person name="Ay H."/>
            <person name="Saygin H."/>
        </authorList>
    </citation>
    <scope>NUCLEOTIDE SEQUENCE [LARGE SCALE GENOMIC DNA]</scope>
    <source>
        <strain evidence="2 3">JCM 13523</strain>
    </source>
</reference>
<dbReference type="EMBL" id="SMKX01000009">
    <property type="protein sequence ID" value="TDD61994.1"/>
    <property type="molecule type" value="Genomic_DNA"/>
</dbReference>
<keyword evidence="1" id="KW-1133">Transmembrane helix</keyword>
<keyword evidence="1" id="KW-0472">Membrane</keyword>
<dbReference type="Proteomes" id="UP000295124">
    <property type="component" value="Unassembled WGS sequence"/>
</dbReference>
<feature type="transmembrane region" description="Helical" evidence="1">
    <location>
        <begin position="301"/>
        <end position="323"/>
    </location>
</feature>
<evidence type="ECO:0000256" key="1">
    <source>
        <dbReference type="SAM" id="Phobius"/>
    </source>
</evidence>
<evidence type="ECO:0000313" key="3">
    <source>
        <dbReference type="Proteomes" id="UP000295124"/>
    </source>
</evidence>
<keyword evidence="1" id="KW-0812">Transmembrane</keyword>
<accession>A0A4R4ZUX7</accession>
<proteinExistence type="predicted"/>
<organism evidence="2 3">
    <name type="scientific">Kribbella antibiotica</name>
    <dbReference type="NCBI Taxonomy" id="190195"/>
    <lineage>
        <taxon>Bacteria</taxon>
        <taxon>Bacillati</taxon>
        <taxon>Actinomycetota</taxon>
        <taxon>Actinomycetes</taxon>
        <taxon>Propionibacteriales</taxon>
        <taxon>Kribbellaceae</taxon>
        <taxon>Kribbella</taxon>
    </lineage>
</organism>
<dbReference type="RefSeq" id="WP_132165879.1">
    <property type="nucleotide sequence ID" value="NZ_SMKX01000009.1"/>
</dbReference>